<dbReference type="Pfam" id="PF13458">
    <property type="entry name" value="Peripla_BP_6"/>
    <property type="match status" value="1"/>
</dbReference>
<evidence type="ECO:0000256" key="4">
    <source>
        <dbReference type="SAM" id="Phobius"/>
    </source>
</evidence>
<evidence type="ECO:0000256" key="3">
    <source>
        <dbReference type="SAM" id="MobiDB-lite"/>
    </source>
</evidence>
<keyword evidence="4" id="KW-0472">Membrane</keyword>
<feature type="transmembrane region" description="Helical" evidence="4">
    <location>
        <begin position="25"/>
        <end position="46"/>
    </location>
</feature>
<dbReference type="InterPro" id="IPR006311">
    <property type="entry name" value="TAT_signal"/>
</dbReference>
<sequence>MTDDQSHRPHHPVPGRPSGLGRRRLIGTSALSAAGWIAGGGGWMLAPKRASAADPIKMGIATDITGAIAPGGNANWQVAQFTVEQINKAGGIAGRQIELFLEDTASDPKVAVGNVRKLIQERKCNVVLGGITSAMRQAIKDPIVNRGRTLYIYPQLYEGQECTKHLYCTGPTPAQQCDKLIPYLIKTVGKKRFAMPSANYVWPQLLNKYARKVIEANGGEVVFEEYYPLDQAEYSATIGKIRDGKVDCVFNTVIPPGLQPFVKQLYESGFQKNGGVLSCVYYDENLLNYHPAQEMEGLYSCLDYFLSVDDPFSKQLQADYAKKFPDTKYPFTAGSASTGMYRGIKFYEAAVKATNGDLSRDAVSAAMDKGKIEQGPGGGAEMVPGKMHCKMNMYVAQCKVDAGKTRYDVIESQKMVDPKEC</sequence>
<dbReference type="SUPFAM" id="SSF53822">
    <property type="entry name" value="Periplasmic binding protein-like I"/>
    <property type="match status" value="1"/>
</dbReference>
<evidence type="ECO:0000256" key="1">
    <source>
        <dbReference type="ARBA" id="ARBA00010062"/>
    </source>
</evidence>
<dbReference type="Proteomes" id="UP000321058">
    <property type="component" value="Unassembled WGS sequence"/>
</dbReference>
<feature type="region of interest" description="Disordered" evidence="3">
    <location>
        <begin position="1"/>
        <end position="22"/>
    </location>
</feature>
<dbReference type="AlphaFoldDB" id="A0A512N7I3"/>
<proteinExistence type="inferred from homology"/>
<dbReference type="InterPro" id="IPR028081">
    <property type="entry name" value="Leu-bd"/>
</dbReference>
<dbReference type="Gene3D" id="3.40.50.2300">
    <property type="match status" value="2"/>
</dbReference>
<evidence type="ECO:0000313" key="7">
    <source>
        <dbReference type="Proteomes" id="UP000321058"/>
    </source>
</evidence>
<keyword evidence="7" id="KW-1185">Reference proteome</keyword>
<accession>A0A512N7I3</accession>
<name>A0A512N7I3_9HYPH</name>
<protein>
    <submittedName>
        <fullName evidence="6">ABC transporter substrate-binding protein</fullName>
    </submittedName>
</protein>
<dbReference type="PANTHER" id="PTHR47628">
    <property type="match status" value="1"/>
</dbReference>
<feature type="domain" description="Leucine-binding protein" evidence="5">
    <location>
        <begin position="55"/>
        <end position="401"/>
    </location>
</feature>
<keyword evidence="4" id="KW-1133">Transmembrane helix</keyword>
<organism evidence="6 7">
    <name type="scientific">Reyranella soli</name>
    <dbReference type="NCBI Taxonomy" id="1230389"/>
    <lineage>
        <taxon>Bacteria</taxon>
        <taxon>Pseudomonadati</taxon>
        <taxon>Pseudomonadota</taxon>
        <taxon>Alphaproteobacteria</taxon>
        <taxon>Hyphomicrobiales</taxon>
        <taxon>Reyranellaceae</taxon>
        <taxon>Reyranella</taxon>
    </lineage>
</organism>
<comment type="similarity">
    <text evidence="1">Belongs to the leucine-binding protein family.</text>
</comment>
<evidence type="ECO:0000256" key="2">
    <source>
        <dbReference type="ARBA" id="ARBA00022729"/>
    </source>
</evidence>
<evidence type="ECO:0000259" key="5">
    <source>
        <dbReference type="Pfam" id="PF13458"/>
    </source>
</evidence>
<gene>
    <name evidence="6" type="ORF">RSO01_21130</name>
</gene>
<comment type="caution">
    <text evidence="6">The sequence shown here is derived from an EMBL/GenBank/DDBJ whole genome shotgun (WGS) entry which is preliminary data.</text>
</comment>
<dbReference type="CDD" id="cd06331">
    <property type="entry name" value="PBP1_AmiC-like"/>
    <property type="match status" value="1"/>
</dbReference>
<dbReference type="EMBL" id="BKAJ01000033">
    <property type="protein sequence ID" value="GEP54947.1"/>
    <property type="molecule type" value="Genomic_DNA"/>
</dbReference>
<dbReference type="InterPro" id="IPR028082">
    <property type="entry name" value="Peripla_BP_I"/>
</dbReference>
<reference evidence="6 7" key="1">
    <citation type="submission" date="2019-07" db="EMBL/GenBank/DDBJ databases">
        <title>Whole genome shotgun sequence of Reyranella soli NBRC 108950.</title>
        <authorList>
            <person name="Hosoyama A."/>
            <person name="Uohara A."/>
            <person name="Ohji S."/>
            <person name="Ichikawa N."/>
        </authorList>
    </citation>
    <scope>NUCLEOTIDE SEQUENCE [LARGE SCALE GENOMIC DNA]</scope>
    <source>
        <strain evidence="6 7">NBRC 108950</strain>
    </source>
</reference>
<evidence type="ECO:0000313" key="6">
    <source>
        <dbReference type="EMBL" id="GEP54947.1"/>
    </source>
</evidence>
<dbReference type="PROSITE" id="PS51318">
    <property type="entry name" value="TAT"/>
    <property type="match status" value="1"/>
</dbReference>
<dbReference type="PANTHER" id="PTHR47628:SF1">
    <property type="entry name" value="ALIPHATIC AMIDASE EXPRESSION-REGULATING PROTEIN"/>
    <property type="match status" value="1"/>
</dbReference>
<dbReference type="RefSeq" id="WP_373867889.1">
    <property type="nucleotide sequence ID" value="NZ_BKAJ01000033.1"/>
</dbReference>
<keyword evidence="4" id="KW-0812">Transmembrane</keyword>
<keyword evidence="2" id="KW-0732">Signal</keyword>